<comment type="similarity">
    <text evidence="7">Belongs to the NRAMP family.</text>
</comment>
<feature type="transmembrane region" description="Helical" evidence="7">
    <location>
        <begin position="394"/>
        <end position="415"/>
    </location>
</feature>
<dbReference type="GO" id="GO:0005886">
    <property type="term" value="C:plasma membrane"/>
    <property type="evidence" value="ECO:0007669"/>
    <property type="project" value="UniProtKB-SubCell"/>
</dbReference>
<evidence type="ECO:0000256" key="4">
    <source>
        <dbReference type="ARBA" id="ARBA00022847"/>
    </source>
</evidence>
<evidence type="ECO:0000256" key="6">
    <source>
        <dbReference type="ARBA" id="ARBA00023136"/>
    </source>
</evidence>
<dbReference type="HAMAP" id="MF_00221">
    <property type="entry name" value="NRAMP"/>
    <property type="match status" value="1"/>
</dbReference>
<dbReference type="InterPro" id="IPR001046">
    <property type="entry name" value="NRAMP_fam"/>
</dbReference>
<dbReference type="Pfam" id="PF01566">
    <property type="entry name" value="Nramp"/>
    <property type="match status" value="1"/>
</dbReference>
<dbReference type="GO" id="GO:0005384">
    <property type="term" value="F:manganese ion transmembrane transporter activity"/>
    <property type="evidence" value="ECO:0007669"/>
    <property type="project" value="TreeGrafter"/>
</dbReference>
<feature type="transmembrane region" description="Helical" evidence="7">
    <location>
        <begin position="276"/>
        <end position="302"/>
    </location>
</feature>
<dbReference type="NCBIfam" id="NF001923">
    <property type="entry name" value="PRK00701.1"/>
    <property type="match status" value="1"/>
</dbReference>
<keyword evidence="5 7" id="KW-1133">Transmembrane helix</keyword>
<dbReference type="Proteomes" id="UP000199041">
    <property type="component" value="Unassembled WGS sequence"/>
</dbReference>
<dbReference type="GO" id="GO:0015086">
    <property type="term" value="F:cadmium ion transmembrane transporter activity"/>
    <property type="evidence" value="ECO:0007669"/>
    <property type="project" value="TreeGrafter"/>
</dbReference>
<comment type="function">
    <text evidence="7">H(+)-stimulated, divalent metal cation uptake system.</text>
</comment>
<keyword evidence="6 7" id="KW-0472">Membrane</keyword>
<keyword evidence="9" id="KW-1185">Reference proteome</keyword>
<feature type="transmembrane region" description="Helical" evidence="7">
    <location>
        <begin position="435"/>
        <end position="454"/>
    </location>
</feature>
<keyword evidence="3 7" id="KW-0812">Transmembrane</keyword>
<dbReference type="NCBIfam" id="NF037982">
    <property type="entry name" value="Nramp_1"/>
    <property type="match status" value="1"/>
</dbReference>
<dbReference type="PANTHER" id="PTHR11706:SF33">
    <property type="entry name" value="NATURAL RESISTANCE-ASSOCIATED MACROPHAGE PROTEIN 2"/>
    <property type="match status" value="1"/>
</dbReference>
<reference evidence="8 9" key="1">
    <citation type="submission" date="2016-10" db="EMBL/GenBank/DDBJ databases">
        <authorList>
            <person name="de Groot N.N."/>
        </authorList>
    </citation>
    <scope>NUCLEOTIDE SEQUENCE [LARGE SCALE GENOMIC DNA]</scope>
    <source>
        <strain evidence="8 9">Vu-144</strain>
    </source>
</reference>
<gene>
    <name evidence="7" type="primary">mntH</name>
    <name evidence="8" type="ORF">SAMN05192529_10477</name>
</gene>
<feature type="transmembrane region" description="Helical" evidence="7">
    <location>
        <begin position="194"/>
        <end position="213"/>
    </location>
</feature>
<name>A0A1H3WY05_9BACT</name>
<dbReference type="PRINTS" id="PR00447">
    <property type="entry name" value="NATRESASSCMP"/>
</dbReference>
<comment type="subcellular location">
    <subcellularLocation>
        <location evidence="7">Cell membrane</location>
        <topology evidence="7">Multi-pass membrane protein</topology>
    </subcellularLocation>
    <subcellularLocation>
        <location evidence="1">Membrane</location>
        <topology evidence="1">Multi-pass membrane protein</topology>
    </subcellularLocation>
</comment>
<keyword evidence="2 7" id="KW-0813">Transport</keyword>
<feature type="transmembrane region" description="Helical" evidence="7">
    <location>
        <begin position="466"/>
        <end position="489"/>
    </location>
</feature>
<evidence type="ECO:0000256" key="5">
    <source>
        <dbReference type="ARBA" id="ARBA00022989"/>
    </source>
</evidence>
<dbReference type="PANTHER" id="PTHR11706">
    <property type="entry name" value="SOLUTE CARRIER PROTEIN FAMILY 11 MEMBER"/>
    <property type="match status" value="1"/>
</dbReference>
<protein>
    <recommendedName>
        <fullName evidence="7">Divalent metal cation transporter MntH</fullName>
    </recommendedName>
</protein>
<evidence type="ECO:0000256" key="2">
    <source>
        <dbReference type="ARBA" id="ARBA00022448"/>
    </source>
</evidence>
<comment type="caution">
    <text evidence="7">Lacks conserved residue(s) required for the propagation of feature annotation.</text>
</comment>
<feature type="transmembrane region" description="Helical" evidence="7">
    <location>
        <begin position="233"/>
        <end position="255"/>
    </location>
</feature>
<feature type="transmembrane region" description="Helical" evidence="7">
    <location>
        <begin position="55"/>
        <end position="70"/>
    </location>
</feature>
<dbReference type="GO" id="GO:0034755">
    <property type="term" value="P:iron ion transmembrane transport"/>
    <property type="evidence" value="ECO:0007669"/>
    <property type="project" value="TreeGrafter"/>
</dbReference>
<dbReference type="EMBL" id="FNQY01000004">
    <property type="protein sequence ID" value="SDZ91993.1"/>
    <property type="molecule type" value="Genomic_DNA"/>
</dbReference>
<evidence type="ECO:0000313" key="9">
    <source>
        <dbReference type="Proteomes" id="UP000199041"/>
    </source>
</evidence>
<evidence type="ECO:0000313" key="8">
    <source>
        <dbReference type="EMBL" id="SDZ91993.1"/>
    </source>
</evidence>
<accession>A0A1H3WY05</accession>
<keyword evidence="7" id="KW-1003">Cell membrane</keyword>
<dbReference type="STRING" id="551991.SAMN05192529_10477"/>
<dbReference type="GO" id="GO:0015293">
    <property type="term" value="F:symporter activity"/>
    <property type="evidence" value="ECO:0007669"/>
    <property type="project" value="UniProtKB-UniRule"/>
</dbReference>
<feature type="transmembrane region" description="Helical" evidence="7">
    <location>
        <begin position="163"/>
        <end position="182"/>
    </location>
</feature>
<dbReference type="NCBIfam" id="TIGR01197">
    <property type="entry name" value="nramp"/>
    <property type="match status" value="1"/>
</dbReference>
<evidence type="ECO:0000256" key="7">
    <source>
        <dbReference type="HAMAP-Rule" id="MF_00221"/>
    </source>
</evidence>
<dbReference type="GO" id="GO:0046872">
    <property type="term" value="F:metal ion binding"/>
    <property type="evidence" value="ECO:0007669"/>
    <property type="project" value="UniProtKB-UniRule"/>
</dbReference>
<feature type="transmembrane region" description="Helical" evidence="7">
    <location>
        <begin position="327"/>
        <end position="350"/>
    </location>
</feature>
<sequence>MYIVITKISTQQQACIMKQSSSKHNQTHHSVHKSLSDVHQSIDTTSGRGKGLKKILAFIGPAYLVSVGYMDPGNWATDLQGGAQFGYKLIWILLLSNLIALLLQNMCARLGVVRQQDLAQANRQTYPRSVNFCLYILAELAIAACDLAEVLGMAIGINLLTGLPILWGVLITVLDTFLLFYLQRLGMRKMEQFIIGLIAITGFSFLIVLLQAKPEMGDVVKGFVPTSLNQAELYIAIGIIGATVMPHNLYLHSALVQTRKIKRTEKGIKTALKYNAIDATVALNLAFLVNAAILIMAASVFYTTGNTSIANLEDAHRMLEPLLGSKLAPTLFAIALIAAGQSSTITGTLAGQIVMEGYLNLRLNPLLRRLITRLIAIVPAVSVILIYGESELDKLLIFSQVILSLQLAFAIIPLIYFVSDRYQMGKFAIKKRTELLGWLVAALLIYLNLNMVYGEIKDLFATNGQWVWKIVAVVSTAGYIALLAATFWYPFKERKNKRLVITHQPPTY</sequence>
<organism evidence="8 9">
    <name type="scientific">Arachidicoccus rhizosphaerae</name>
    <dbReference type="NCBI Taxonomy" id="551991"/>
    <lineage>
        <taxon>Bacteria</taxon>
        <taxon>Pseudomonadati</taxon>
        <taxon>Bacteroidota</taxon>
        <taxon>Chitinophagia</taxon>
        <taxon>Chitinophagales</taxon>
        <taxon>Chitinophagaceae</taxon>
        <taxon>Arachidicoccus</taxon>
    </lineage>
</organism>
<feature type="transmembrane region" description="Helical" evidence="7">
    <location>
        <begin position="132"/>
        <end position="157"/>
    </location>
</feature>
<proteinExistence type="inferred from homology"/>
<feature type="transmembrane region" description="Helical" evidence="7">
    <location>
        <begin position="90"/>
        <end position="112"/>
    </location>
</feature>
<keyword evidence="7" id="KW-0406">Ion transport</keyword>
<evidence type="ECO:0000256" key="3">
    <source>
        <dbReference type="ARBA" id="ARBA00022692"/>
    </source>
</evidence>
<evidence type="ECO:0000256" key="1">
    <source>
        <dbReference type="ARBA" id="ARBA00004141"/>
    </source>
</evidence>
<feature type="transmembrane region" description="Helical" evidence="7">
    <location>
        <begin position="370"/>
        <end position="388"/>
    </location>
</feature>
<dbReference type="AlphaFoldDB" id="A0A1H3WY05"/>
<keyword evidence="4 7" id="KW-0769">Symport</keyword>